<feature type="transmembrane region" description="Helical" evidence="1">
    <location>
        <begin position="87"/>
        <end position="105"/>
    </location>
</feature>
<keyword evidence="1" id="KW-0472">Membrane</keyword>
<evidence type="ECO:0000313" key="3">
    <source>
        <dbReference type="Proteomes" id="UP000593875"/>
    </source>
</evidence>
<evidence type="ECO:0000313" key="2">
    <source>
        <dbReference type="EMBL" id="QOL49420.1"/>
    </source>
</evidence>
<organism evidence="2 3">
    <name type="scientific">Massilia litorea</name>
    <dbReference type="NCBI Taxonomy" id="2769491"/>
    <lineage>
        <taxon>Bacteria</taxon>
        <taxon>Pseudomonadati</taxon>
        <taxon>Pseudomonadota</taxon>
        <taxon>Betaproteobacteria</taxon>
        <taxon>Burkholderiales</taxon>
        <taxon>Oxalobacteraceae</taxon>
        <taxon>Telluria group</taxon>
        <taxon>Massilia</taxon>
    </lineage>
</organism>
<reference evidence="2 3" key="1">
    <citation type="submission" date="2020-10" db="EMBL/GenBank/DDBJ databases">
        <title>Genome sequencing of Massilia sp. LPB0304.</title>
        <authorList>
            <person name="Kim J."/>
        </authorList>
    </citation>
    <scope>NUCLEOTIDE SEQUENCE [LARGE SCALE GENOMIC DNA]</scope>
    <source>
        <strain evidence="2 3">LPB0304</strain>
    </source>
</reference>
<dbReference type="RefSeq" id="WP_193686460.1">
    <property type="nucleotide sequence ID" value="NZ_CP062941.1"/>
</dbReference>
<sequence length="153" mass="16720">MPDTCAPSLPDSGHEPPALWRPSAVALWSLFFTPVFGSWLLMHNWRVLGQAHAARGARRWLLASLAVLALELLAGAITERVNGNAPFAQWLALAWLGLWLLGAAAPQWRLVRRRFGRRYARRGWNGALGVAVAWGLVCWGAGATLTGLLLAFT</sequence>
<evidence type="ECO:0000256" key="1">
    <source>
        <dbReference type="SAM" id="Phobius"/>
    </source>
</evidence>
<dbReference type="Proteomes" id="UP000593875">
    <property type="component" value="Chromosome"/>
</dbReference>
<dbReference type="EMBL" id="CP062941">
    <property type="protein sequence ID" value="QOL49420.1"/>
    <property type="molecule type" value="Genomic_DNA"/>
</dbReference>
<keyword evidence="3" id="KW-1185">Reference proteome</keyword>
<dbReference type="KEGG" id="mlir:LPB04_21400"/>
<feature type="transmembrane region" description="Helical" evidence="1">
    <location>
        <begin position="61"/>
        <end position="81"/>
    </location>
</feature>
<protein>
    <submittedName>
        <fullName evidence="2">Uncharacterized protein</fullName>
    </submittedName>
</protein>
<name>A0A7L9U3G8_9BURK</name>
<proteinExistence type="predicted"/>
<dbReference type="AlphaFoldDB" id="A0A7L9U3G8"/>
<feature type="transmembrane region" description="Helical" evidence="1">
    <location>
        <begin position="126"/>
        <end position="152"/>
    </location>
</feature>
<accession>A0A7L9U3G8</accession>
<feature type="transmembrane region" description="Helical" evidence="1">
    <location>
        <begin position="20"/>
        <end position="41"/>
    </location>
</feature>
<keyword evidence="1" id="KW-1133">Transmembrane helix</keyword>
<gene>
    <name evidence="2" type="ORF">LPB04_21400</name>
</gene>
<keyword evidence="1" id="KW-0812">Transmembrane</keyword>